<evidence type="ECO:0000256" key="1">
    <source>
        <dbReference type="SAM" id="Coils"/>
    </source>
</evidence>
<name>A0AA48KVK4_9ALTE</name>
<dbReference type="Pfam" id="PF13884">
    <property type="entry name" value="Peptidase_S74"/>
    <property type="match status" value="1"/>
</dbReference>
<dbReference type="Proteomes" id="UP001333710">
    <property type="component" value="Chromosome"/>
</dbReference>
<dbReference type="EMBL" id="AP027272">
    <property type="protein sequence ID" value="BDX07610.1"/>
    <property type="molecule type" value="Genomic_DNA"/>
</dbReference>
<dbReference type="AlphaFoldDB" id="A0AA48KVK4"/>
<gene>
    <name evidence="3" type="ORF">MACH26_31310</name>
</gene>
<dbReference type="InterPro" id="IPR030392">
    <property type="entry name" value="S74_ICA"/>
</dbReference>
<evidence type="ECO:0000259" key="2">
    <source>
        <dbReference type="PROSITE" id="PS51688"/>
    </source>
</evidence>
<sequence length="592" mass="63254">MMKKTLPSCLTLSEITMKASSIKDKVISSGALCLALGILGFAPLSNADQLYTDDVIIQASLCVGLDCVNGESFNYDTIRLKENNVRIKFHDSSSTSSFPSNDWQITANDSANGGANKFSIEDISATKVPFTISAGAPDHSIFVKDNGYIGFNTSTPLTQLHVKDGNSPSLRIEQDGSSGFTSQSWDIAGNETNFFIRDVTNNSNIPFKIAPGASKNSLYIASDGDVGLETQSPDGQFDVAHATDANNHAFLINPSSYVGVNIDNGYDPLGWFDVQMGNGNSGFLVQTNGKIGIGTGTTAITGRLDVRGLDYSTSYLNIDDQGDIGIGTNAPVGRFEVTSIGGANPYLSVDASGNVGVGTNTPTAEFDITSSGANMLLRDSEVPGTKELRTLLKLQSHWGNQMHFVADGSSQNNEFYLGTSKSGNSFLLTQYTNSAEAHEYNFTNGQLVVVSGGTTTLSFDGTNMTINGAVVQTSSRTSKDNIVGVDEGDILNKLSNLAIKKWNYIADGEGIKHIGPIAEDFYGLFGLGVDEKHITTIDLSGVAIAGIQALNTESKEKDAQLQQELEGLKLENRMLSDKLLQIETKLQKLLEN</sequence>
<evidence type="ECO:0000313" key="3">
    <source>
        <dbReference type="EMBL" id="BDX07610.1"/>
    </source>
</evidence>
<reference evidence="3" key="1">
    <citation type="submission" date="2023-01" db="EMBL/GenBank/DDBJ databases">
        <title>Complete genome sequence of Planctobacterium marinum strain Dej080120_11.</title>
        <authorList>
            <person name="Ueki S."/>
            <person name="Maruyama F."/>
        </authorList>
    </citation>
    <scope>NUCLEOTIDE SEQUENCE</scope>
    <source>
        <strain evidence="3">Dej080120_11</strain>
    </source>
</reference>
<keyword evidence="4" id="KW-1185">Reference proteome</keyword>
<feature type="domain" description="Peptidase S74" evidence="2">
    <location>
        <begin position="474"/>
        <end position="572"/>
    </location>
</feature>
<proteinExistence type="predicted"/>
<keyword evidence="1" id="KW-0175">Coiled coil</keyword>
<accession>A0AA48KVK4</accession>
<organism evidence="3 4">
    <name type="scientific">Planctobacterium marinum</name>
    <dbReference type="NCBI Taxonomy" id="1631968"/>
    <lineage>
        <taxon>Bacteria</taxon>
        <taxon>Pseudomonadati</taxon>
        <taxon>Pseudomonadota</taxon>
        <taxon>Gammaproteobacteria</taxon>
        <taxon>Alteromonadales</taxon>
        <taxon>Alteromonadaceae</taxon>
        <taxon>Planctobacterium</taxon>
    </lineage>
</organism>
<dbReference type="RefSeq" id="WP_338293660.1">
    <property type="nucleotide sequence ID" value="NZ_AP027272.1"/>
</dbReference>
<feature type="coiled-coil region" evidence="1">
    <location>
        <begin position="551"/>
        <end position="592"/>
    </location>
</feature>
<dbReference type="KEGG" id="pmaw:MACH26_31310"/>
<dbReference type="PROSITE" id="PS51688">
    <property type="entry name" value="ICA"/>
    <property type="match status" value="1"/>
</dbReference>
<evidence type="ECO:0000313" key="4">
    <source>
        <dbReference type="Proteomes" id="UP001333710"/>
    </source>
</evidence>
<protein>
    <recommendedName>
        <fullName evidence="2">Peptidase S74 domain-containing protein</fullName>
    </recommendedName>
</protein>